<proteinExistence type="predicted"/>
<evidence type="ECO:0000313" key="1">
    <source>
        <dbReference type="EMBL" id="DAE26096.1"/>
    </source>
</evidence>
<protein>
    <submittedName>
        <fullName evidence="1">Uncharacterized protein</fullName>
    </submittedName>
</protein>
<sequence>MAKTKKLVVFYQIVHSRFIYTPTLKIYLLLIIKNPIKIRQICHSDKIYPLSYTISSKPTKIKHSSHFTTQKSNLHLTKNSPIISKLSLFISTFTDKYFPSEKFQIISSILTSLPIYPLNLIPQSLA</sequence>
<organism evidence="1">
    <name type="scientific">Siphoviridae sp. ctEkS11</name>
    <dbReference type="NCBI Taxonomy" id="2827272"/>
    <lineage>
        <taxon>Viruses</taxon>
        <taxon>Duplodnaviria</taxon>
        <taxon>Heunggongvirae</taxon>
        <taxon>Uroviricota</taxon>
        <taxon>Caudoviricetes</taxon>
    </lineage>
</organism>
<dbReference type="EMBL" id="BK015807">
    <property type="protein sequence ID" value="DAE26096.1"/>
    <property type="molecule type" value="Genomic_DNA"/>
</dbReference>
<accession>A0A8S5R402</accession>
<reference evidence="1" key="1">
    <citation type="journal article" date="2021" name="Proc. Natl. Acad. Sci. U.S.A.">
        <title>A Catalog of Tens of Thousands of Viruses from Human Metagenomes Reveals Hidden Associations with Chronic Diseases.</title>
        <authorList>
            <person name="Tisza M.J."/>
            <person name="Buck C.B."/>
        </authorList>
    </citation>
    <scope>NUCLEOTIDE SEQUENCE</scope>
    <source>
        <strain evidence="1">CtEkS11</strain>
    </source>
</reference>
<name>A0A8S5R402_9CAUD</name>